<protein>
    <submittedName>
        <fullName evidence="1">Uncharacterized protein</fullName>
    </submittedName>
</protein>
<dbReference type="AlphaFoldDB" id="A0A7S3FAR4"/>
<proteinExistence type="predicted"/>
<organism evidence="1">
    <name type="scientific">Haptolina ericina</name>
    <dbReference type="NCBI Taxonomy" id="156174"/>
    <lineage>
        <taxon>Eukaryota</taxon>
        <taxon>Haptista</taxon>
        <taxon>Haptophyta</taxon>
        <taxon>Prymnesiophyceae</taxon>
        <taxon>Prymnesiales</taxon>
        <taxon>Prymnesiaceae</taxon>
        <taxon>Haptolina</taxon>
    </lineage>
</organism>
<evidence type="ECO:0000313" key="1">
    <source>
        <dbReference type="EMBL" id="CAE0134888.1"/>
    </source>
</evidence>
<dbReference type="EMBL" id="HBHX01055225">
    <property type="protein sequence ID" value="CAE0134888.1"/>
    <property type="molecule type" value="Transcribed_RNA"/>
</dbReference>
<name>A0A7S3FAR4_9EUKA</name>
<accession>A0A7S3FAR4</accession>
<reference evidence="1" key="1">
    <citation type="submission" date="2021-01" db="EMBL/GenBank/DDBJ databases">
        <authorList>
            <person name="Corre E."/>
            <person name="Pelletier E."/>
            <person name="Niang G."/>
            <person name="Scheremetjew M."/>
            <person name="Finn R."/>
            <person name="Kale V."/>
            <person name="Holt S."/>
            <person name="Cochrane G."/>
            <person name="Meng A."/>
            <person name="Brown T."/>
            <person name="Cohen L."/>
        </authorList>
    </citation>
    <scope>NUCLEOTIDE SEQUENCE</scope>
    <source>
        <strain evidence="1">CCMP281</strain>
    </source>
</reference>
<sequence>MGDAGGPQQWHRPSRRKVETCNPCLLQLHSWRTKWLHLANRSEAESEVVTVMRSEDDVRKLPLLPSPGGCEIGKQEIAFYDMIVAPRKFTSKTAADAIRRGELRSLCFRGEA</sequence>
<gene>
    <name evidence="1" type="ORF">HERI1096_LOCUS30420</name>
</gene>